<comment type="similarity">
    <text evidence="1">Belongs to the universal ribosomal protein uS9 family.</text>
</comment>
<dbReference type="InterPro" id="IPR000754">
    <property type="entry name" value="Ribosomal_uS9"/>
</dbReference>
<dbReference type="InterPro" id="IPR020568">
    <property type="entry name" value="Ribosomal_Su5_D2-typ_SF"/>
</dbReference>
<dbReference type="GO" id="GO:0003723">
    <property type="term" value="F:RNA binding"/>
    <property type="evidence" value="ECO:0007669"/>
    <property type="project" value="TreeGrafter"/>
</dbReference>
<dbReference type="GO" id="GO:0006412">
    <property type="term" value="P:translation"/>
    <property type="evidence" value="ECO:0007669"/>
    <property type="project" value="InterPro"/>
</dbReference>
<dbReference type="SUPFAM" id="SSF54211">
    <property type="entry name" value="Ribosomal protein S5 domain 2-like"/>
    <property type="match status" value="1"/>
</dbReference>
<dbReference type="GO" id="GO:0003735">
    <property type="term" value="F:structural constituent of ribosome"/>
    <property type="evidence" value="ECO:0007669"/>
    <property type="project" value="InterPro"/>
</dbReference>
<keyword evidence="3" id="KW-0687">Ribonucleoprotein</keyword>
<reference evidence="5" key="1">
    <citation type="submission" date="2012-08" db="EMBL/GenBank/DDBJ databases">
        <title>The Genome Sequence of Wuchereria bancrofti.</title>
        <authorList>
            <person name="Nutman T.B."/>
            <person name="Fink D.L."/>
            <person name="Russ C."/>
            <person name="Young S."/>
            <person name="Zeng Q."/>
            <person name="Koehrsen M."/>
            <person name="Alvarado L."/>
            <person name="Berlin A."/>
            <person name="Chapman S.B."/>
            <person name="Chen Z."/>
            <person name="Freedman E."/>
            <person name="Gellesch M."/>
            <person name="Goldberg J."/>
            <person name="Griggs A."/>
            <person name="Gujja S."/>
            <person name="Heilman E.R."/>
            <person name="Heiman D."/>
            <person name="Hepburn T."/>
            <person name="Howarth C."/>
            <person name="Jen D."/>
            <person name="Larson L."/>
            <person name="Lewis B."/>
            <person name="Mehta T."/>
            <person name="Park D."/>
            <person name="Pearson M."/>
            <person name="Roberts A."/>
            <person name="Saif S."/>
            <person name="Shea T."/>
            <person name="Shenoy N."/>
            <person name="Sisk P."/>
            <person name="Stolte C."/>
            <person name="Sykes S."/>
            <person name="Walk T."/>
            <person name="White J."/>
            <person name="Yandava C."/>
            <person name="Haas B."/>
            <person name="Henn M.R."/>
            <person name="Nusbaum C."/>
            <person name="Birren B."/>
        </authorList>
    </citation>
    <scope>NUCLEOTIDE SEQUENCE [LARGE SCALE GENOMIC DNA]</scope>
    <source>
        <strain evidence="5">NA</strain>
    </source>
</reference>
<evidence type="ECO:0000313" key="5">
    <source>
        <dbReference type="Proteomes" id="UP000004810"/>
    </source>
</evidence>
<evidence type="ECO:0000256" key="3">
    <source>
        <dbReference type="ARBA" id="ARBA00023274"/>
    </source>
</evidence>
<dbReference type="InterPro" id="IPR014721">
    <property type="entry name" value="Ribsml_uS5_D2-typ_fold_subgr"/>
</dbReference>
<comment type="caution">
    <text evidence="4">The sequence shown here is derived from an EMBL/GenBank/DDBJ whole genome shotgun (WGS) entry which is preliminary data.</text>
</comment>
<dbReference type="EMBL" id="ADBV01004898">
    <property type="protein sequence ID" value="EJW80022.1"/>
    <property type="molecule type" value="Genomic_DNA"/>
</dbReference>
<dbReference type="PANTHER" id="PTHR21569">
    <property type="entry name" value="RIBOSOMAL PROTEIN S9"/>
    <property type="match status" value="1"/>
</dbReference>
<keyword evidence="2 4" id="KW-0689">Ribosomal protein</keyword>
<sequence>MVSLPGAHKEWDFIFEYRKSVAVGAKDVIFGAKVPPIQLVEGTNRRMAKVEVRLKASFAEVEVRDKGSGEYTVDGYSLDVFRSLQAREIFLAPLIVTDLLGKLDITGKITDGPGGNSVIPRIIRYGTSLCIAALFPEHFDKLRLAGLLTSDPRRRERYKINQKGARAKWIWYLFIFVALSSHSLRICLCLSAKTDMTFNALLSTSKSLYFVLWCSSVP</sequence>
<evidence type="ECO:0000313" key="4">
    <source>
        <dbReference type="EMBL" id="EJW80022.1"/>
    </source>
</evidence>
<organism evidence="4 5">
    <name type="scientific">Wuchereria bancrofti</name>
    <dbReference type="NCBI Taxonomy" id="6293"/>
    <lineage>
        <taxon>Eukaryota</taxon>
        <taxon>Metazoa</taxon>
        <taxon>Ecdysozoa</taxon>
        <taxon>Nematoda</taxon>
        <taxon>Chromadorea</taxon>
        <taxon>Rhabditida</taxon>
        <taxon>Spirurina</taxon>
        <taxon>Spiruromorpha</taxon>
        <taxon>Filarioidea</taxon>
        <taxon>Onchocercidae</taxon>
        <taxon>Wuchereria</taxon>
    </lineage>
</organism>
<dbReference type="GO" id="GO:0005763">
    <property type="term" value="C:mitochondrial small ribosomal subunit"/>
    <property type="evidence" value="ECO:0007669"/>
    <property type="project" value="TreeGrafter"/>
</dbReference>
<evidence type="ECO:0000256" key="1">
    <source>
        <dbReference type="ARBA" id="ARBA00005251"/>
    </source>
</evidence>
<dbReference type="AlphaFoldDB" id="J9ESE8"/>
<dbReference type="PANTHER" id="PTHR21569:SF1">
    <property type="entry name" value="SMALL RIBOSOMAL SUBUNIT PROTEIN US9M"/>
    <property type="match status" value="1"/>
</dbReference>
<proteinExistence type="inferred from homology"/>
<evidence type="ECO:0000256" key="2">
    <source>
        <dbReference type="ARBA" id="ARBA00022980"/>
    </source>
</evidence>
<name>J9ESE8_WUCBA</name>
<gene>
    <name evidence="4" type="ORF">WUBG_09071</name>
</gene>
<dbReference type="Proteomes" id="UP000004810">
    <property type="component" value="Unassembled WGS sequence"/>
</dbReference>
<dbReference type="Gene3D" id="3.30.230.10">
    <property type="match status" value="1"/>
</dbReference>
<dbReference type="Pfam" id="PF00380">
    <property type="entry name" value="Ribosomal_S9"/>
    <property type="match status" value="1"/>
</dbReference>
<protein>
    <submittedName>
        <fullName evidence="4">Ribosomal protein S9</fullName>
    </submittedName>
</protein>
<accession>J9ESE8</accession>